<dbReference type="PROSITE" id="PS50008">
    <property type="entry name" value="PIPLC_Y_DOMAIN"/>
    <property type="match status" value="1"/>
</dbReference>
<dbReference type="Gene3D" id="2.60.40.150">
    <property type="entry name" value="C2 domain"/>
    <property type="match status" value="1"/>
</dbReference>
<keyword evidence="4" id="KW-1185">Reference proteome</keyword>
<dbReference type="PROSITE" id="PS50004">
    <property type="entry name" value="C2"/>
    <property type="match status" value="1"/>
</dbReference>
<proteinExistence type="predicted"/>
<dbReference type="InterPro" id="IPR001711">
    <property type="entry name" value="PLipase_C_Pinositol-sp_Y"/>
</dbReference>
<comment type="caution">
    <text evidence="3">The sequence shown here is derived from an EMBL/GenBank/DDBJ whole genome shotgun (WGS) entry which is preliminary data.</text>
</comment>
<name>A0ABR4BMS1_9LECA</name>
<dbReference type="CDD" id="cd00275">
    <property type="entry name" value="C2_PLC_like"/>
    <property type="match status" value="1"/>
</dbReference>
<evidence type="ECO:0000259" key="1">
    <source>
        <dbReference type="PROSITE" id="PS50004"/>
    </source>
</evidence>
<evidence type="ECO:0000313" key="4">
    <source>
        <dbReference type="Proteomes" id="UP001590951"/>
    </source>
</evidence>
<evidence type="ECO:0008006" key="5">
    <source>
        <dbReference type="Google" id="ProtNLM"/>
    </source>
</evidence>
<feature type="domain" description="C2" evidence="1">
    <location>
        <begin position="59"/>
        <end position="206"/>
    </location>
</feature>
<gene>
    <name evidence="3" type="ORF">ABVK25_001397</name>
</gene>
<dbReference type="InterPro" id="IPR017946">
    <property type="entry name" value="PLC-like_Pdiesterase_TIM-brl"/>
</dbReference>
<dbReference type="SUPFAM" id="SSF51695">
    <property type="entry name" value="PLC-like phosphodiesterases"/>
    <property type="match status" value="1"/>
</dbReference>
<dbReference type="InterPro" id="IPR035892">
    <property type="entry name" value="C2_domain_sf"/>
</dbReference>
<reference evidence="3 4" key="1">
    <citation type="submission" date="2024-09" db="EMBL/GenBank/DDBJ databases">
        <title>Rethinking Asexuality: The Enigmatic Case of Functional Sexual Genes in Lepraria (Stereocaulaceae).</title>
        <authorList>
            <person name="Doellman M."/>
            <person name="Sun Y."/>
            <person name="Barcenas-Pena A."/>
            <person name="Lumbsch H.T."/>
            <person name="Grewe F."/>
        </authorList>
    </citation>
    <scope>NUCLEOTIDE SEQUENCE [LARGE SCALE GENOMIC DNA]</scope>
    <source>
        <strain evidence="3 4">Grewe 0041</strain>
    </source>
</reference>
<dbReference type="Gene3D" id="3.20.20.190">
    <property type="entry name" value="Phosphatidylinositol (PI) phosphodiesterase"/>
    <property type="match status" value="1"/>
</dbReference>
<evidence type="ECO:0000259" key="2">
    <source>
        <dbReference type="PROSITE" id="PS50008"/>
    </source>
</evidence>
<dbReference type="InterPro" id="IPR000008">
    <property type="entry name" value="C2_dom"/>
</dbReference>
<dbReference type="PANTHER" id="PTHR10336:SF82">
    <property type="entry name" value="PHOSPHOINOSITIDE PHOSPHOLIPASE C"/>
    <property type="match status" value="1"/>
</dbReference>
<feature type="domain" description="PI-PLC Y-box" evidence="2">
    <location>
        <begin position="2"/>
        <end position="60"/>
    </location>
</feature>
<dbReference type="SUPFAM" id="SSF49562">
    <property type="entry name" value="C2 domain (Calcium/lipid-binding domain, CaLB)"/>
    <property type="match status" value="1"/>
</dbReference>
<dbReference type="Pfam" id="PF00387">
    <property type="entry name" value="PI-PLC-Y"/>
    <property type="match status" value="1"/>
</dbReference>
<dbReference type="EMBL" id="JBHFEH010000002">
    <property type="protein sequence ID" value="KAL2058667.1"/>
    <property type="molecule type" value="Genomic_DNA"/>
</dbReference>
<evidence type="ECO:0000313" key="3">
    <source>
        <dbReference type="EMBL" id="KAL2058667.1"/>
    </source>
</evidence>
<protein>
    <recommendedName>
        <fullName evidence="5">Phosphoinositide phospholipase C</fullName>
    </recommendedName>
</protein>
<sequence length="225" mass="24746">MRAFPSGMRVRSDNLDTAVVGRKGVQFVALNWQRWDEGMMLNQGMFAGSAGYVLKPNGYRGVDNPSSRESQADAIAHKTLNLSIEVLAAQDVPLPLGDTRPDGFHPYVKVELHVEKPAERTGAPIEGGGRSKEGEYKWKSRTMKGTEVDFGGEKVEFRDIPGVVEELSFIRFKIQDDEIGKDDLAAWACIRLDRLRAGYRFVHLLDAAGAESRGALLVGIGKSVV</sequence>
<accession>A0ABR4BMS1</accession>
<dbReference type="SMART" id="SM00239">
    <property type="entry name" value="C2"/>
    <property type="match status" value="1"/>
</dbReference>
<dbReference type="Proteomes" id="UP001590951">
    <property type="component" value="Unassembled WGS sequence"/>
</dbReference>
<organism evidence="3 4">
    <name type="scientific">Lepraria finkii</name>
    <dbReference type="NCBI Taxonomy" id="1340010"/>
    <lineage>
        <taxon>Eukaryota</taxon>
        <taxon>Fungi</taxon>
        <taxon>Dikarya</taxon>
        <taxon>Ascomycota</taxon>
        <taxon>Pezizomycotina</taxon>
        <taxon>Lecanoromycetes</taxon>
        <taxon>OSLEUM clade</taxon>
        <taxon>Lecanoromycetidae</taxon>
        <taxon>Lecanorales</taxon>
        <taxon>Lecanorineae</taxon>
        <taxon>Stereocaulaceae</taxon>
        <taxon>Lepraria</taxon>
    </lineage>
</organism>
<dbReference type="InterPro" id="IPR001192">
    <property type="entry name" value="PI-PLC_fam"/>
</dbReference>
<dbReference type="PANTHER" id="PTHR10336">
    <property type="entry name" value="PHOSPHOINOSITIDE-SPECIFIC PHOSPHOLIPASE C FAMILY PROTEIN"/>
    <property type="match status" value="1"/>
</dbReference>